<dbReference type="Proteomes" id="UP000886520">
    <property type="component" value="Chromosome 12"/>
</dbReference>
<keyword evidence="3" id="KW-1185">Reference proteome</keyword>
<feature type="domain" description="NADAR" evidence="1">
    <location>
        <begin position="27"/>
        <end position="177"/>
    </location>
</feature>
<comment type="caution">
    <text evidence="2">The sequence shown here is derived from an EMBL/GenBank/DDBJ whole genome shotgun (WGS) entry which is preliminary data.</text>
</comment>
<name>A0A9D4URQ0_ADICA</name>
<gene>
    <name evidence="2" type="ORF">GOP47_0012980</name>
</gene>
<dbReference type="SUPFAM" id="SSF143990">
    <property type="entry name" value="YbiA-like"/>
    <property type="match status" value="1"/>
</dbReference>
<dbReference type="NCBIfam" id="TIGR02464">
    <property type="entry name" value="ribofla_fusion"/>
    <property type="match status" value="1"/>
</dbReference>
<evidence type="ECO:0000259" key="1">
    <source>
        <dbReference type="Pfam" id="PF08719"/>
    </source>
</evidence>
<proteinExistence type="predicted"/>
<organism evidence="2 3">
    <name type="scientific">Adiantum capillus-veneris</name>
    <name type="common">Maidenhair fern</name>
    <dbReference type="NCBI Taxonomy" id="13818"/>
    <lineage>
        <taxon>Eukaryota</taxon>
        <taxon>Viridiplantae</taxon>
        <taxon>Streptophyta</taxon>
        <taxon>Embryophyta</taxon>
        <taxon>Tracheophyta</taxon>
        <taxon>Polypodiopsida</taxon>
        <taxon>Polypodiidae</taxon>
        <taxon>Polypodiales</taxon>
        <taxon>Pteridineae</taxon>
        <taxon>Pteridaceae</taxon>
        <taxon>Vittarioideae</taxon>
        <taxon>Adiantum</taxon>
    </lineage>
</organism>
<dbReference type="InterPro" id="IPR037238">
    <property type="entry name" value="YbiA-like_sf"/>
</dbReference>
<evidence type="ECO:0000313" key="3">
    <source>
        <dbReference type="Proteomes" id="UP000886520"/>
    </source>
</evidence>
<dbReference type="OrthoDB" id="206452at2759"/>
<reference evidence="2" key="1">
    <citation type="submission" date="2021-01" db="EMBL/GenBank/DDBJ databases">
        <title>Adiantum capillus-veneris genome.</title>
        <authorList>
            <person name="Fang Y."/>
            <person name="Liao Q."/>
        </authorList>
    </citation>
    <scope>NUCLEOTIDE SEQUENCE</scope>
    <source>
        <strain evidence="2">H3</strain>
        <tissue evidence="2">Leaf</tissue>
    </source>
</reference>
<dbReference type="InterPro" id="IPR012816">
    <property type="entry name" value="NADAR"/>
</dbReference>
<dbReference type="Pfam" id="PF08719">
    <property type="entry name" value="NADAR"/>
    <property type="match status" value="1"/>
</dbReference>
<dbReference type="EMBL" id="JABFUD020000012">
    <property type="protein sequence ID" value="KAI5072874.1"/>
    <property type="molecule type" value="Genomic_DNA"/>
</dbReference>
<accession>A0A9D4URQ0</accession>
<sequence length="198" mass="22513">MRNGKGNPLNSKRMHARLAQGAPDIHFYHQHKSPYGCFSNFYAAEIFLDGKKWPTTEHYFQAMKFPSDPALVERVRTTSTPSKAAAFGRDRRFPLRQDWNKEFVGADGRTTNTKLEVMRIALRAKFDQHPLLRQTLLSTRGCKLVERTANDHYWGDGGDGSGKNMLGKLLMGLRDSLLKEGEEKQQQEESRALLQASS</sequence>
<evidence type="ECO:0000313" key="2">
    <source>
        <dbReference type="EMBL" id="KAI5072874.1"/>
    </source>
</evidence>
<protein>
    <recommendedName>
        <fullName evidence="1">NADAR domain-containing protein</fullName>
    </recommendedName>
</protein>
<dbReference type="AlphaFoldDB" id="A0A9D4URQ0"/>
<dbReference type="Gene3D" id="1.10.357.40">
    <property type="entry name" value="YbiA-like"/>
    <property type="match status" value="1"/>
</dbReference>
<dbReference type="CDD" id="cd15457">
    <property type="entry name" value="NADAR"/>
    <property type="match status" value="1"/>
</dbReference>